<sequence length="503" mass="55651">MKYSYKIIAALLVAGTVLSFPGCSKHYLDVNDDPNNPTTASVDVILPTALGYSAYNLGNPFQIIGGLWSQFWTQGPTASQYKAYDQYSINSTDFDNQWQGMYSGPIQDFRYLVDEGTRTGSNNYVAIGKIMQAYMFQVMTDLHGDIPFSEALSAPVNITPKFDSQQEIYDGLIRLVDEGLALIDEESINHPGEDDFFFHGDMFLWRKFANTLKLRIYLRQAYVRPDVAQAGISAMYAAGEEFLDFEEDAFVPFNTEQFNQNPLYATYEALTPANLIASNTSLEYLISINDPRVDVFFARATFAPNAGNHAGIDQGNGANLTGNQDDDSYSKPGPAVGGPPTPDDDDGGADAPVIFLSAAESFFLQAEAVARGWGNGNAQELYENGVLSSFLFLGLDETDDFAPYIARPQVQFPAGGSAEQQIRSIITQKWVSFTGSQNVEAWSEWRRTGYPDFFVISKTSSIGNSFPVRLLYGDSEVSRNPNTPPQKRVTDKVWWDVNTTGQN</sequence>
<keyword evidence="3" id="KW-1185">Reference proteome</keyword>
<dbReference type="RefSeq" id="WP_039142461.1">
    <property type="nucleotide sequence ID" value="NZ_JSVC01000021.1"/>
</dbReference>
<organism evidence="2 3">
    <name type="scientific">Flavihumibacter solisilvae</name>
    <dbReference type="NCBI Taxonomy" id="1349421"/>
    <lineage>
        <taxon>Bacteria</taxon>
        <taxon>Pseudomonadati</taxon>
        <taxon>Bacteroidota</taxon>
        <taxon>Chitinophagia</taxon>
        <taxon>Chitinophagales</taxon>
        <taxon>Chitinophagaceae</taxon>
        <taxon>Flavihumibacter</taxon>
    </lineage>
</organism>
<evidence type="ECO:0008006" key="4">
    <source>
        <dbReference type="Google" id="ProtNLM"/>
    </source>
</evidence>
<comment type="caution">
    <text evidence="2">The sequence shown here is derived from an EMBL/GenBank/DDBJ whole genome shotgun (WGS) entry which is preliminary data.</text>
</comment>
<dbReference type="STRING" id="1349421.OI18_18310"/>
<dbReference type="AlphaFoldDB" id="A0A0C1LCH2"/>
<feature type="region of interest" description="Disordered" evidence="1">
    <location>
        <begin position="311"/>
        <end position="350"/>
    </location>
</feature>
<dbReference type="Pfam" id="PF12771">
    <property type="entry name" value="SusD-like_2"/>
    <property type="match status" value="1"/>
</dbReference>
<dbReference type="OrthoDB" id="614457at2"/>
<accession>A0A0C1LCH2</accession>
<gene>
    <name evidence="2" type="ORF">OI18_18310</name>
</gene>
<evidence type="ECO:0000256" key="1">
    <source>
        <dbReference type="SAM" id="MobiDB-lite"/>
    </source>
</evidence>
<dbReference type="EMBL" id="JSVC01000021">
    <property type="protein sequence ID" value="KIC93208.1"/>
    <property type="molecule type" value="Genomic_DNA"/>
</dbReference>
<dbReference type="SUPFAM" id="SSF48452">
    <property type="entry name" value="TPR-like"/>
    <property type="match status" value="1"/>
</dbReference>
<reference evidence="2 3" key="1">
    <citation type="submission" date="2014-11" db="EMBL/GenBank/DDBJ databases">
        <title>Genome sequence of Flavihumibacter solisilvae 3-3.</title>
        <authorList>
            <person name="Zhou G."/>
            <person name="Li M."/>
            <person name="Wang G."/>
        </authorList>
    </citation>
    <scope>NUCLEOTIDE SEQUENCE [LARGE SCALE GENOMIC DNA]</scope>
    <source>
        <strain evidence="2 3">3-3</strain>
    </source>
</reference>
<dbReference type="InterPro" id="IPR011990">
    <property type="entry name" value="TPR-like_helical_dom_sf"/>
</dbReference>
<name>A0A0C1LCH2_9BACT</name>
<dbReference type="Proteomes" id="UP000031408">
    <property type="component" value="Unassembled WGS sequence"/>
</dbReference>
<proteinExistence type="predicted"/>
<protein>
    <recommendedName>
        <fullName evidence="4">SusD/RagB family nutrient-binding outer membrane lipoprotein</fullName>
    </recommendedName>
</protein>
<dbReference type="InterPro" id="IPR041662">
    <property type="entry name" value="SusD-like_2"/>
</dbReference>
<evidence type="ECO:0000313" key="3">
    <source>
        <dbReference type="Proteomes" id="UP000031408"/>
    </source>
</evidence>
<evidence type="ECO:0000313" key="2">
    <source>
        <dbReference type="EMBL" id="KIC93208.1"/>
    </source>
</evidence>
<dbReference type="Gene3D" id="1.25.40.390">
    <property type="match status" value="1"/>
</dbReference>